<dbReference type="GO" id="GO:0005886">
    <property type="term" value="C:plasma membrane"/>
    <property type="evidence" value="ECO:0007669"/>
    <property type="project" value="TreeGrafter"/>
</dbReference>
<dbReference type="STRING" id="6265.A0A0B2W4I5"/>
<protein>
    <submittedName>
        <fullName evidence="2">Oxysterol-binding protein-related protein 3</fullName>
    </submittedName>
</protein>
<gene>
    <name evidence="2" type="primary">Osbpl3</name>
    <name evidence="2" type="ORF">Tcan_18392</name>
</gene>
<feature type="compositionally biased region" description="Basic and acidic residues" evidence="1">
    <location>
        <begin position="60"/>
        <end position="99"/>
    </location>
</feature>
<dbReference type="GO" id="GO:0005829">
    <property type="term" value="C:cytosol"/>
    <property type="evidence" value="ECO:0007669"/>
    <property type="project" value="TreeGrafter"/>
</dbReference>
<evidence type="ECO:0000256" key="1">
    <source>
        <dbReference type="SAM" id="MobiDB-lite"/>
    </source>
</evidence>
<dbReference type="Pfam" id="PF01237">
    <property type="entry name" value="Oxysterol_BP"/>
    <property type="match status" value="1"/>
</dbReference>
<dbReference type="InterPro" id="IPR000648">
    <property type="entry name" value="Oxysterol-bd"/>
</dbReference>
<evidence type="ECO:0000313" key="2">
    <source>
        <dbReference type="EMBL" id="KHN88863.1"/>
    </source>
</evidence>
<reference evidence="2 3" key="1">
    <citation type="submission" date="2014-11" db="EMBL/GenBank/DDBJ databases">
        <title>Genetic blueprint of the zoonotic pathogen Toxocara canis.</title>
        <authorList>
            <person name="Zhu X.-Q."/>
            <person name="Korhonen P.K."/>
            <person name="Cai H."/>
            <person name="Young N.D."/>
            <person name="Nejsum P."/>
            <person name="von Samson-Himmelstjerna G."/>
            <person name="Boag P.R."/>
            <person name="Tan P."/>
            <person name="Li Q."/>
            <person name="Min J."/>
            <person name="Yang Y."/>
            <person name="Wang X."/>
            <person name="Fang X."/>
            <person name="Hall R.S."/>
            <person name="Hofmann A."/>
            <person name="Sternberg P.W."/>
            <person name="Jex A.R."/>
            <person name="Gasser R.B."/>
        </authorList>
    </citation>
    <scope>NUCLEOTIDE SEQUENCE [LARGE SCALE GENOMIC DNA]</scope>
    <source>
        <strain evidence="2">PN_DK_2014</strain>
    </source>
</reference>
<dbReference type="Gene3D" id="2.40.160.120">
    <property type="match status" value="1"/>
</dbReference>
<dbReference type="Proteomes" id="UP000031036">
    <property type="component" value="Unassembled WGS sequence"/>
</dbReference>
<dbReference type="GO" id="GO:0032934">
    <property type="term" value="F:sterol binding"/>
    <property type="evidence" value="ECO:0007669"/>
    <property type="project" value="TreeGrafter"/>
</dbReference>
<accession>A0A0B2W4I5</accession>
<dbReference type="GO" id="GO:0097038">
    <property type="term" value="C:perinuclear endoplasmic reticulum"/>
    <property type="evidence" value="ECO:0007669"/>
    <property type="project" value="TreeGrafter"/>
</dbReference>
<dbReference type="AlphaFoldDB" id="A0A0B2W4I5"/>
<evidence type="ECO:0000313" key="3">
    <source>
        <dbReference type="Proteomes" id="UP000031036"/>
    </source>
</evidence>
<feature type="compositionally biased region" description="Basic and acidic residues" evidence="1">
    <location>
        <begin position="1"/>
        <end position="25"/>
    </location>
</feature>
<dbReference type="OMA" id="TMWISNG"/>
<sequence length="551" mass="63307">MRKKEEKTKNEEKDGERAKDNKEVTIEMPSDLRTANEETSYTVKSFLTVPTASELTTISERMEMETKQEEKKSEKSKEAIKVKETKLDEKKVERSKESTKSSMETISEQKAISPSSSVPKSDKRLCDELQLLSPITSPLPSPRKKRRERLPREAIATEELGLRTLLQIAAKRIPLPISYFEPLSMAQAICEELRYADRTLNKAALSNDPLERQALVTAFAVSGYSAAMTRKQKPFNPLLGETFDYSSESGWRYHAEQVNHHPPILAAHADGPGWIWWQTLVSATKISWTGAAEVNTELSVRLRIGKDDFSWNKVKFIFENASASPEHRRLKAHGTMLVRCTNGFSSVVIFNKDKKTEISGSLINKNGIHVVRLNGYWDRFLRKSDGTVLFEAIPPPKDVGKYYGFSQFTCGLNELSSEEKAFLPPTDSRLRPDMRALELGDATKAVACKMALEKAQRTRNEQKHKRLWFEQQQDSMTYTTMWISNGKYWAAKEKQFKDAQRTRNEQKHKRLWFEQQQDSMTYTTMWISNGKYWAAKEKQFKDVPDMLQLFT</sequence>
<dbReference type="PANTHER" id="PTHR10972">
    <property type="entry name" value="OXYSTEROL-BINDING PROTEIN-RELATED"/>
    <property type="match status" value="1"/>
</dbReference>
<keyword evidence="3" id="KW-1185">Reference proteome</keyword>
<dbReference type="PANTHER" id="PTHR10972:SF203">
    <property type="entry name" value="OXYSTEROL-BINDING PROTEIN HOMOLOG 3"/>
    <property type="match status" value="1"/>
</dbReference>
<dbReference type="OrthoDB" id="1854502at2759"/>
<comment type="caution">
    <text evidence="2">The sequence shown here is derived from an EMBL/GenBank/DDBJ whole genome shotgun (WGS) entry which is preliminary data.</text>
</comment>
<proteinExistence type="predicted"/>
<dbReference type="InterPro" id="IPR037239">
    <property type="entry name" value="OSBP_sf"/>
</dbReference>
<dbReference type="SUPFAM" id="SSF144000">
    <property type="entry name" value="Oxysterol-binding protein-like"/>
    <property type="match status" value="1"/>
</dbReference>
<dbReference type="EMBL" id="JPKZ01000167">
    <property type="protein sequence ID" value="KHN88863.1"/>
    <property type="molecule type" value="Genomic_DNA"/>
</dbReference>
<name>A0A0B2W4I5_TOXCA</name>
<feature type="compositionally biased region" description="Polar residues" evidence="1">
    <location>
        <begin position="100"/>
        <end position="119"/>
    </location>
</feature>
<organism evidence="2 3">
    <name type="scientific">Toxocara canis</name>
    <name type="common">Canine roundworm</name>
    <dbReference type="NCBI Taxonomy" id="6265"/>
    <lineage>
        <taxon>Eukaryota</taxon>
        <taxon>Metazoa</taxon>
        <taxon>Ecdysozoa</taxon>
        <taxon>Nematoda</taxon>
        <taxon>Chromadorea</taxon>
        <taxon>Rhabditida</taxon>
        <taxon>Spirurina</taxon>
        <taxon>Ascaridomorpha</taxon>
        <taxon>Ascaridoidea</taxon>
        <taxon>Toxocaridae</taxon>
        <taxon>Toxocara</taxon>
    </lineage>
</organism>
<feature type="region of interest" description="Disordered" evidence="1">
    <location>
        <begin position="1"/>
        <end position="39"/>
    </location>
</feature>
<feature type="region of interest" description="Disordered" evidence="1">
    <location>
        <begin position="57"/>
        <end position="121"/>
    </location>
</feature>